<dbReference type="PANTHER" id="PTHR48079">
    <property type="entry name" value="PROTEIN YEEZ"/>
    <property type="match status" value="1"/>
</dbReference>
<evidence type="ECO:0000259" key="2">
    <source>
        <dbReference type="Pfam" id="PF01370"/>
    </source>
</evidence>
<evidence type="ECO:0000256" key="1">
    <source>
        <dbReference type="SAM" id="MobiDB-lite"/>
    </source>
</evidence>
<accession>A0A1G7JJE8</accession>
<gene>
    <name evidence="4" type="ORF">SAMN05216464_1155</name>
</gene>
<feature type="region of interest" description="Disordered" evidence="1">
    <location>
        <begin position="117"/>
        <end position="142"/>
    </location>
</feature>
<dbReference type="OrthoDB" id="9807212at2"/>
<dbReference type="AlphaFoldDB" id="A0A1G7JJE8"/>
<dbReference type="InterPro" id="IPR016040">
    <property type="entry name" value="NAD(P)-bd_dom"/>
</dbReference>
<dbReference type="STRING" id="1391627.SAMN05216464_1155"/>
<evidence type="ECO:0000259" key="3">
    <source>
        <dbReference type="Pfam" id="PF13460"/>
    </source>
</evidence>
<evidence type="ECO:0000313" key="5">
    <source>
        <dbReference type="Proteomes" id="UP000199072"/>
    </source>
</evidence>
<dbReference type="GO" id="GO:0004029">
    <property type="term" value="F:aldehyde dehydrogenase (NAD+) activity"/>
    <property type="evidence" value="ECO:0007669"/>
    <property type="project" value="TreeGrafter"/>
</dbReference>
<dbReference type="Pfam" id="PF01370">
    <property type="entry name" value="Epimerase"/>
    <property type="match status" value="1"/>
</dbReference>
<dbReference type="Proteomes" id="UP000199072">
    <property type="component" value="Unassembled WGS sequence"/>
</dbReference>
<dbReference type="GO" id="GO:0005737">
    <property type="term" value="C:cytoplasm"/>
    <property type="evidence" value="ECO:0007669"/>
    <property type="project" value="TreeGrafter"/>
</dbReference>
<dbReference type="RefSeq" id="WP_091153943.1">
    <property type="nucleotide sequence ID" value="NZ_FNAI01000015.1"/>
</dbReference>
<dbReference type="InterPro" id="IPR036291">
    <property type="entry name" value="NAD(P)-bd_dom_sf"/>
</dbReference>
<dbReference type="PANTHER" id="PTHR48079:SF6">
    <property type="entry name" value="NAD(P)-BINDING DOMAIN-CONTAINING PROTEIN-RELATED"/>
    <property type="match status" value="1"/>
</dbReference>
<name>A0A1G7JJE8_9SPHI</name>
<dbReference type="Gene3D" id="3.40.50.720">
    <property type="entry name" value="NAD(P)-binding Rossmann-like Domain"/>
    <property type="match status" value="1"/>
</dbReference>
<keyword evidence="5" id="KW-1185">Reference proteome</keyword>
<dbReference type="InterPro" id="IPR051783">
    <property type="entry name" value="NAD(P)-dependent_oxidoreduct"/>
</dbReference>
<organism evidence="4 5">
    <name type="scientific">Mucilaginibacter pineti</name>
    <dbReference type="NCBI Taxonomy" id="1391627"/>
    <lineage>
        <taxon>Bacteria</taxon>
        <taxon>Pseudomonadati</taxon>
        <taxon>Bacteroidota</taxon>
        <taxon>Sphingobacteriia</taxon>
        <taxon>Sphingobacteriales</taxon>
        <taxon>Sphingobacteriaceae</taxon>
        <taxon>Mucilaginibacter</taxon>
    </lineage>
</organism>
<dbReference type="Pfam" id="PF13460">
    <property type="entry name" value="NAD_binding_10"/>
    <property type="match status" value="1"/>
</dbReference>
<proteinExistence type="predicted"/>
<dbReference type="SUPFAM" id="SSF51735">
    <property type="entry name" value="NAD(P)-binding Rossmann-fold domains"/>
    <property type="match status" value="1"/>
</dbReference>
<sequence>MKIFMTGVSGYIGGAIAAKLIENGIEVRGLVREQEKAGLLAARGITPVLGSLDDSDLLTQEARSSDGVINTADSDHRGAIKALIEGLAGSDKPLLHTSGTGLYADDAKGEYRSKVIYDDSSKLTPEPPADEDENGGPGGNRAAIDQLVRDAGKRGIRSVVLCNTNIYGWGNGIKRESIQVPWLIREAIKIESANYIGKGENIWSNVHIDDLVDLYILALEKAVAGSFLFVENGETSFADTAEAIAKRFNLEGPRSWSVEQATEQCGFIYAFLFGSNSRVRSIRARAELNWQPKGKSLSEWIETEA</sequence>
<dbReference type="EMBL" id="FNAI01000015">
    <property type="protein sequence ID" value="SDF24995.1"/>
    <property type="molecule type" value="Genomic_DNA"/>
</dbReference>
<reference evidence="4 5" key="1">
    <citation type="submission" date="2016-10" db="EMBL/GenBank/DDBJ databases">
        <authorList>
            <person name="de Groot N.N."/>
        </authorList>
    </citation>
    <scope>NUCLEOTIDE SEQUENCE [LARGE SCALE GENOMIC DNA]</scope>
    <source>
        <strain evidence="4 5">47C3B</strain>
    </source>
</reference>
<feature type="domain" description="NAD(P)-binding" evidence="3">
    <location>
        <begin position="7"/>
        <end position="85"/>
    </location>
</feature>
<dbReference type="InterPro" id="IPR001509">
    <property type="entry name" value="Epimerase_deHydtase"/>
</dbReference>
<protein>
    <submittedName>
        <fullName evidence="4">Nucleoside-diphosphate-sugar epimerase</fullName>
    </submittedName>
</protein>
<feature type="domain" description="NAD-dependent epimerase/dehydratase" evidence="2">
    <location>
        <begin position="142"/>
        <end position="224"/>
    </location>
</feature>
<evidence type="ECO:0000313" key="4">
    <source>
        <dbReference type="EMBL" id="SDF24995.1"/>
    </source>
</evidence>